<evidence type="ECO:0000313" key="2">
    <source>
        <dbReference type="Proteomes" id="UP000238479"/>
    </source>
</evidence>
<dbReference type="EMBL" id="PDCK01000043">
    <property type="protein sequence ID" value="PRQ30652.1"/>
    <property type="molecule type" value="Genomic_DNA"/>
</dbReference>
<gene>
    <name evidence="1" type="ORF">RchiOBHm_Chr5g0026961</name>
</gene>
<dbReference type="Proteomes" id="UP000238479">
    <property type="component" value="Chromosome 5"/>
</dbReference>
<dbReference type="AlphaFoldDB" id="A0A2P6Q8Z2"/>
<protein>
    <submittedName>
        <fullName evidence="1">Uncharacterized protein</fullName>
    </submittedName>
</protein>
<sequence>MVVTHQNIGIWNPLGLFVHSPRNHMGLRTTSIDYGLNYGRRLSIETHVNLCDYNYFTSFAYCELN</sequence>
<comment type="caution">
    <text evidence="1">The sequence shown here is derived from an EMBL/GenBank/DDBJ whole genome shotgun (WGS) entry which is preliminary data.</text>
</comment>
<organism evidence="1 2">
    <name type="scientific">Rosa chinensis</name>
    <name type="common">China rose</name>
    <dbReference type="NCBI Taxonomy" id="74649"/>
    <lineage>
        <taxon>Eukaryota</taxon>
        <taxon>Viridiplantae</taxon>
        <taxon>Streptophyta</taxon>
        <taxon>Embryophyta</taxon>
        <taxon>Tracheophyta</taxon>
        <taxon>Spermatophyta</taxon>
        <taxon>Magnoliopsida</taxon>
        <taxon>eudicotyledons</taxon>
        <taxon>Gunneridae</taxon>
        <taxon>Pentapetalae</taxon>
        <taxon>rosids</taxon>
        <taxon>fabids</taxon>
        <taxon>Rosales</taxon>
        <taxon>Rosaceae</taxon>
        <taxon>Rosoideae</taxon>
        <taxon>Rosoideae incertae sedis</taxon>
        <taxon>Rosa</taxon>
    </lineage>
</organism>
<proteinExistence type="predicted"/>
<evidence type="ECO:0000313" key="1">
    <source>
        <dbReference type="EMBL" id="PRQ30652.1"/>
    </source>
</evidence>
<keyword evidence="2" id="KW-1185">Reference proteome</keyword>
<reference evidence="1 2" key="1">
    <citation type="journal article" date="2018" name="Nat. Genet.">
        <title>The Rosa genome provides new insights in the design of modern roses.</title>
        <authorList>
            <person name="Bendahmane M."/>
        </authorList>
    </citation>
    <scope>NUCLEOTIDE SEQUENCE [LARGE SCALE GENOMIC DNA]</scope>
    <source>
        <strain evidence="2">cv. Old Blush</strain>
    </source>
</reference>
<name>A0A2P6Q8Z2_ROSCH</name>
<accession>A0A2P6Q8Z2</accession>
<dbReference type="Gramene" id="PRQ30652">
    <property type="protein sequence ID" value="PRQ30652"/>
    <property type="gene ID" value="RchiOBHm_Chr5g0026961"/>
</dbReference>